<comment type="caution">
    <text evidence="1">The sequence shown here is derived from an EMBL/GenBank/DDBJ whole genome shotgun (WGS) entry which is preliminary data.</text>
</comment>
<dbReference type="EMBL" id="JAVYJV010000011">
    <property type="protein sequence ID" value="KAK4359687.1"/>
    <property type="molecule type" value="Genomic_DNA"/>
</dbReference>
<dbReference type="AlphaFoldDB" id="A0AAE1RZ25"/>
<name>A0AAE1RZ25_9SOLA</name>
<reference evidence="1" key="1">
    <citation type="submission" date="2023-12" db="EMBL/GenBank/DDBJ databases">
        <title>Genome assembly of Anisodus tanguticus.</title>
        <authorList>
            <person name="Wang Y.-J."/>
        </authorList>
    </citation>
    <scope>NUCLEOTIDE SEQUENCE</scope>
    <source>
        <strain evidence="1">KB-2021</strain>
        <tissue evidence="1">Leaf</tissue>
    </source>
</reference>
<sequence>MRVHDKVEVFDMYKALKLPAIYEELSVIIVVSEDDIGATIPSNDPLLRALVGDDIFGDTEAFKLMHILNLAGIYVCEGEFEPLDREIGPPLKLSIEKVLKLELKPLPSYHKYAYLGEGETLPVILAAELNNEEI</sequence>
<organism evidence="1 2">
    <name type="scientific">Anisodus tanguticus</name>
    <dbReference type="NCBI Taxonomy" id="243964"/>
    <lineage>
        <taxon>Eukaryota</taxon>
        <taxon>Viridiplantae</taxon>
        <taxon>Streptophyta</taxon>
        <taxon>Embryophyta</taxon>
        <taxon>Tracheophyta</taxon>
        <taxon>Spermatophyta</taxon>
        <taxon>Magnoliopsida</taxon>
        <taxon>eudicotyledons</taxon>
        <taxon>Gunneridae</taxon>
        <taxon>Pentapetalae</taxon>
        <taxon>asterids</taxon>
        <taxon>lamiids</taxon>
        <taxon>Solanales</taxon>
        <taxon>Solanaceae</taxon>
        <taxon>Solanoideae</taxon>
        <taxon>Hyoscyameae</taxon>
        <taxon>Anisodus</taxon>
    </lineage>
</organism>
<evidence type="ECO:0000313" key="2">
    <source>
        <dbReference type="Proteomes" id="UP001291623"/>
    </source>
</evidence>
<accession>A0AAE1RZ25</accession>
<gene>
    <name evidence="1" type="ORF">RND71_021916</name>
</gene>
<dbReference type="Proteomes" id="UP001291623">
    <property type="component" value="Unassembled WGS sequence"/>
</dbReference>
<keyword evidence="2" id="KW-1185">Reference proteome</keyword>
<proteinExistence type="predicted"/>
<evidence type="ECO:0000313" key="1">
    <source>
        <dbReference type="EMBL" id="KAK4359687.1"/>
    </source>
</evidence>
<protein>
    <submittedName>
        <fullName evidence="1">Uncharacterized protein</fullName>
    </submittedName>
</protein>